<evidence type="ECO:0000256" key="3">
    <source>
        <dbReference type="ARBA" id="ARBA00022475"/>
    </source>
</evidence>
<proteinExistence type="inferred from homology"/>
<dbReference type="GO" id="GO:0005886">
    <property type="term" value="C:plasma membrane"/>
    <property type="evidence" value="ECO:0007669"/>
    <property type="project" value="UniProtKB-SubCell"/>
</dbReference>
<keyword evidence="6 9" id="KW-1133">Transmembrane helix</keyword>
<evidence type="ECO:0000256" key="9">
    <source>
        <dbReference type="RuleBase" id="RU369079"/>
    </source>
</evidence>
<feature type="transmembrane region" description="Helical" evidence="9">
    <location>
        <begin position="141"/>
        <end position="159"/>
    </location>
</feature>
<feature type="transmembrane region" description="Helical" evidence="9">
    <location>
        <begin position="91"/>
        <end position="112"/>
    </location>
</feature>
<accession>A0AA95HGL9</accession>
<evidence type="ECO:0000256" key="7">
    <source>
        <dbReference type="ARBA" id="ARBA00023136"/>
    </source>
</evidence>
<dbReference type="Proteomes" id="UP001301326">
    <property type="component" value="Chromosome"/>
</dbReference>
<keyword evidence="3" id="KW-1003">Cell membrane</keyword>
<evidence type="ECO:0000256" key="1">
    <source>
        <dbReference type="ARBA" id="ARBA00004429"/>
    </source>
</evidence>
<reference evidence="11" key="2">
    <citation type="submission" date="2023-04" db="EMBL/GenBank/DDBJ databases">
        <authorList>
            <person name="Beletskiy A.V."/>
            <person name="Mardanov A.V."/>
            <person name="Ravin N.V."/>
        </authorList>
    </citation>
    <scope>NUCLEOTIDE SEQUENCE</scope>
    <source>
        <strain evidence="11">GKL-02</strain>
    </source>
</reference>
<gene>
    <name evidence="11" type="ORF">QJT81_07465</name>
</gene>
<comment type="function">
    <text evidence="9">Part of the tripartite ATP-independent periplasmic (TRAP) transport system.</text>
</comment>
<dbReference type="Pfam" id="PF04290">
    <property type="entry name" value="DctQ"/>
    <property type="match status" value="1"/>
</dbReference>
<dbReference type="PANTHER" id="PTHR35011:SF4">
    <property type="entry name" value="SLL1102 PROTEIN"/>
    <property type="match status" value="1"/>
</dbReference>
<keyword evidence="2 9" id="KW-0813">Transport</keyword>
<evidence type="ECO:0000256" key="6">
    <source>
        <dbReference type="ARBA" id="ARBA00022989"/>
    </source>
</evidence>
<reference evidence="11" key="1">
    <citation type="journal article" date="2023" name="Int. J. Mol. Sci.">
        <title>Metagenomics Revealed a New Genus 'Candidatus Thiocaldithrix dubininis' gen. nov., sp. nov. and a New Species 'Candidatus Thiothrix putei' sp. nov. in the Family Thiotrichaceae, Some Members of Which Have Traits of Both Na+- and H+-Motive Energetics.</title>
        <authorList>
            <person name="Ravin N.V."/>
            <person name="Muntyan M.S."/>
            <person name="Smolyakov D.D."/>
            <person name="Rudenko T.S."/>
            <person name="Beletsky A.V."/>
            <person name="Mardanov A.V."/>
            <person name="Grabovich M.Y."/>
        </authorList>
    </citation>
    <scope>NUCLEOTIDE SEQUENCE</scope>
    <source>
        <strain evidence="11">GKL-02</strain>
    </source>
</reference>
<dbReference type="EMBL" id="CP124756">
    <property type="protein sequence ID" value="WGZ95815.1"/>
    <property type="molecule type" value="Genomic_DNA"/>
</dbReference>
<evidence type="ECO:0000256" key="2">
    <source>
        <dbReference type="ARBA" id="ARBA00022448"/>
    </source>
</evidence>
<dbReference type="PROSITE" id="PS51257">
    <property type="entry name" value="PROKAR_LIPOPROTEIN"/>
    <property type="match status" value="1"/>
</dbReference>
<protein>
    <recommendedName>
        <fullName evidence="9">TRAP transporter small permease protein</fullName>
    </recommendedName>
</protein>
<evidence type="ECO:0000259" key="10">
    <source>
        <dbReference type="Pfam" id="PF04290"/>
    </source>
</evidence>
<feature type="transmembrane region" description="Helical" evidence="9">
    <location>
        <begin position="53"/>
        <end position="71"/>
    </location>
</feature>
<keyword evidence="4 9" id="KW-0997">Cell inner membrane</keyword>
<dbReference type="PANTHER" id="PTHR35011">
    <property type="entry name" value="2,3-DIKETO-L-GULONATE TRAP TRANSPORTER SMALL PERMEASE PROTEIN YIAM"/>
    <property type="match status" value="1"/>
</dbReference>
<evidence type="ECO:0000256" key="4">
    <source>
        <dbReference type="ARBA" id="ARBA00022519"/>
    </source>
</evidence>
<dbReference type="GO" id="GO:0022857">
    <property type="term" value="F:transmembrane transporter activity"/>
    <property type="evidence" value="ECO:0007669"/>
    <property type="project" value="UniProtKB-UniRule"/>
</dbReference>
<name>A0AA95HGL9_9GAMM</name>
<comment type="similarity">
    <text evidence="8 9">Belongs to the TRAP transporter small permease family.</text>
</comment>
<sequence>MQPFIRFSHAVDMLNGWFGQLANILILLACVVSASNALLRYGFDLSDNWPLELQWYLFGAAVMLGASHTLAQNGHVRVDIIYGNVSERTRLWIDIFGLLLFLLPACALFAWLSWKTLFLPSWDILEHSSNSGGLPRYPIKFMLPLGFGLLVLQGLSELVKRFAALKGKLQLNTHYERPEQ</sequence>
<keyword evidence="5 9" id="KW-0812">Transmembrane</keyword>
<evidence type="ECO:0000256" key="5">
    <source>
        <dbReference type="ARBA" id="ARBA00022692"/>
    </source>
</evidence>
<feature type="transmembrane region" description="Helical" evidence="9">
    <location>
        <begin position="21"/>
        <end position="41"/>
    </location>
</feature>
<dbReference type="KEGG" id="tput:QJT81_07465"/>
<organism evidence="11">
    <name type="scientific">Candidatus Thiothrix putei</name>
    <dbReference type="NCBI Taxonomy" id="3080811"/>
    <lineage>
        <taxon>Bacteria</taxon>
        <taxon>Pseudomonadati</taxon>
        <taxon>Pseudomonadota</taxon>
        <taxon>Gammaproteobacteria</taxon>
        <taxon>Thiotrichales</taxon>
        <taxon>Thiotrichaceae</taxon>
        <taxon>Thiothrix</taxon>
    </lineage>
</organism>
<feature type="domain" description="Tripartite ATP-independent periplasmic transporters DctQ component" evidence="10">
    <location>
        <begin position="30"/>
        <end position="162"/>
    </location>
</feature>
<comment type="subunit">
    <text evidence="9">The complex comprises the extracytoplasmic solute receptor protein and the two transmembrane proteins.</text>
</comment>
<evidence type="ECO:0000256" key="8">
    <source>
        <dbReference type="ARBA" id="ARBA00038436"/>
    </source>
</evidence>
<dbReference type="InterPro" id="IPR007387">
    <property type="entry name" value="TRAP_DctQ"/>
</dbReference>
<dbReference type="AlphaFoldDB" id="A0AA95HGL9"/>
<dbReference type="InterPro" id="IPR055348">
    <property type="entry name" value="DctQ"/>
</dbReference>
<keyword evidence="7 9" id="KW-0472">Membrane</keyword>
<evidence type="ECO:0000313" key="11">
    <source>
        <dbReference type="EMBL" id="WGZ95815.1"/>
    </source>
</evidence>
<comment type="subcellular location">
    <subcellularLocation>
        <location evidence="1 9">Cell inner membrane</location>
        <topology evidence="1 9">Multi-pass membrane protein</topology>
    </subcellularLocation>
</comment>